<evidence type="ECO:0000256" key="13">
    <source>
        <dbReference type="ARBA" id="ARBA00023125"/>
    </source>
</evidence>
<evidence type="ECO:0000259" key="22">
    <source>
        <dbReference type="PROSITE" id="PS50089"/>
    </source>
</evidence>
<keyword evidence="26" id="KW-1185">Reference proteome</keyword>
<comment type="pathway">
    <text evidence="3">Protein modification; protein ubiquitination.</text>
</comment>
<evidence type="ECO:0000256" key="19">
    <source>
        <dbReference type="PROSITE-ProRule" id="PRU00175"/>
    </source>
</evidence>
<keyword evidence="11" id="KW-0833">Ubl conjugation pathway</keyword>
<dbReference type="AlphaFoldDB" id="A0AAW0GG64"/>
<dbReference type="InterPro" id="IPR004580">
    <property type="entry name" value="Rad18_fungi"/>
</dbReference>
<feature type="compositionally biased region" description="Low complexity" evidence="21">
    <location>
        <begin position="384"/>
        <end position="397"/>
    </location>
</feature>
<dbReference type="PROSITE" id="PS50800">
    <property type="entry name" value="SAP"/>
    <property type="match status" value="1"/>
</dbReference>
<dbReference type="InterPro" id="IPR001841">
    <property type="entry name" value="Znf_RING"/>
</dbReference>
<reference evidence="25 26" key="1">
    <citation type="submission" date="2022-09" db="EMBL/GenBank/DDBJ databases">
        <authorList>
            <person name="Palmer J.M."/>
        </authorList>
    </citation>
    <scope>NUCLEOTIDE SEQUENCE [LARGE SCALE GENOMIC DNA]</scope>
    <source>
        <strain evidence="25 26">DSM 7382</strain>
    </source>
</reference>
<evidence type="ECO:0000256" key="21">
    <source>
        <dbReference type="SAM" id="MobiDB-lite"/>
    </source>
</evidence>
<keyword evidence="14 20" id="KW-0234">DNA repair</keyword>
<gene>
    <name evidence="25" type="ORF">QCA50_007764</name>
</gene>
<dbReference type="GO" id="GO:0005634">
    <property type="term" value="C:nucleus"/>
    <property type="evidence" value="ECO:0007669"/>
    <property type="project" value="UniProtKB-SubCell"/>
</dbReference>
<comment type="subcellular location">
    <subcellularLocation>
        <location evidence="2">Nucleus</location>
    </subcellularLocation>
</comment>
<evidence type="ECO:0000256" key="6">
    <source>
        <dbReference type="ARBA" id="ARBA00015551"/>
    </source>
</evidence>
<evidence type="ECO:0000313" key="26">
    <source>
        <dbReference type="Proteomes" id="UP001385951"/>
    </source>
</evidence>
<dbReference type="GO" id="GO:0006301">
    <property type="term" value="P:DNA damage tolerance"/>
    <property type="evidence" value="ECO:0007669"/>
    <property type="project" value="InterPro"/>
</dbReference>
<dbReference type="Proteomes" id="UP001385951">
    <property type="component" value="Unassembled WGS sequence"/>
</dbReference>
<keyword evidence="10 19" id="KW-0863">Zinc-finger</keyword>
<dbReference type="NCBIfam" id="TIGR00599">
    <property type="entry name" value="rad18"/>
    <property type="match status" value="1"/>
</dbReference>
<dbReference type="SMART" id="SM00184">
    <property type="entry name" value="RING"/>
    <property type="match status" value="1"/>
</dbReference>
<evidence type="ECO:0000256" key="20">
    <source>
        <dbReference type="PROSITE-ProRule" id="PRU01256"/>
    </source>
</evidence>
<evidence type="ECO:0000259" key="24">
    <source>
        <dbReference type="PROSITE" id="PS51908"/>
    </source>
</evidence>
<evidence type="ECO:0000259" key="23">
    <source>
        <dbReference type="PROSITE" id="PS50800"/>
    </source>
</evidence>
<dbReference type="GO" id="GO:0003697">
    <property type="term" value="F:single-stranded DNA binding"/>
    <property type="evidence" value="ECO:0007669"/>
    <property type="project" value="InterPro"/>
</dbReference>
<evidence type="ECO:0000256" key="9">
    <source>
        <dbReference type="ARBA" id="ARBA00022763"/>
    </source>
</evidence>
<dbReference type="Pfam" id="PF13923">
    <property type="entry name" value="zf-C3HC4_2"/>
    <property type="match status" value="1"/>
</dbReference>
<dbReference type="InterPro" id="IPR013083">
    <property type="entry name" value="Znf_RING/FYVE/PHD"/>
</dbReference>
<dbReference type="PANTHER" id="PTHR14134">
    <property type="entry name" value="E3 UBIQUITIN-PROTEIN LIGASE RAD18"/>
    <property type="match status" value="1"/>
</dbReference>
<keyword evidence="8" id="KW-0479">Metal-binding</keyword>
<keyword evidence="9 20" id="KW-0227">DNA damage</keyword>
<dbReference type="PROSITE" id="PS50089">
    <property type="entry name" value="ZF_RING_2"/>
    <property type="match status" value="1"/>
</dbReference>
<dbReference type="EC" id="2.3.2.27" evidence="5"/>
<evidence type="ECO:0000256" key="17">
    <source>
        <dbReference type="ARBA" id="ARBA00074353"/>
    </source>
</evidence>
<dbReference type="InterPro" id="IPR017907">
    <property type="entry name" value="Znf_RING_CS"/>
</dbReference>
<evidence type="ECO:0000256" key="16">
    <source>
        <dbReference type="ARBA" id="ARBA00031783"/>
    </source>
</evidence>
<evidence type="ECO:0000256" key="2">
    <source>
        <dbReference type="ARBA" id="ARBA00004123"/>
    </source>
</evidence>
<name>A0AAW0GG64_9APHY</name>
<keyword evidence="7" id="KW-0808">Transferase</keyword>
<evidence type="ECO:0000313" key="25">
    <source>
        <dbReference type="EMBL" id="KAK7689073.1"/>
    </source>
</evidence>
<dbReference type="GO" id="GO:0006281">
    <property type="term" value="P:DNA repair"/>
    <property type="evidence" value="ECO:0007669"/>
    <property type="project" value="UniProtKB-KW"/>
</dbReference>
<comment type="similarity">
    <text evidence="4">Belongs to the RAD18 family.</text>
</comment>
<evidence type="ECO:0000256" key="18">
    <source>
        <dbReference type="ARBA" id="ARBA00082369"/>
    </source>
</evidence>
<sequence>MEDVPDPTDFPPNDIAPGLRELDEALRCTICGDLFSGPLSVACGHCFCSLCIRTQLNVKAECPLCRKSTTEFHLRKVQSIEDAVQAWKIARPYILQLSRDEVQRRLQFAEARAALQDVSTRSPKKRRRNPSLNDDDEVIEIIKPTSKMNGQRSGLSPADSSGSSTPQSVSCPVCQKQVPMAKINQHLDDGCKSPTPIEFEVGSSTTNNKGKQKQDWQKLFGAAESSTGSKGKGKAKSNSKSKLEPSATPIPKVAYHTLKEKRLREMLSDHDLPTTGDKDTLIRRHERWVLVYNANLDRNPRDRETLEELIRKLKKWEDTRGGKKIGVGDVKAYEKANKVVFAGLIEAARPKKPPPKPQQDDPEHDNIEQQRITEATDDPSEIQVPISSSPGSSVPPVTEDEQTGMPVDG</sequence>
<proteinExistence type="inferred from homology"/>
<dbReference type="SUPFAM" id="SSF57850">
    <property type="entry name" value="RING/U-box"/>
    <property type="match status" value="1"/>
</dbReference>
<dbReference type="Pfam" id="PF02037">
    <property type="entry name" value="SAP"/>
    <property type="match status" value="1"/>
</dbReference>
<keyword evidence="13" id="KW-0238">DNA-binding</keyword>
<dbReference type="EMBL" id="JASBNA010000009">
    <property type="protein sequence ID" value="KAK7689073.1"/>
    <property type="molecule type" value="Genomic_DNA"/>
</dbReference>
<dbReference type="GO" id="GO:0061630">
    <property type="term" value="F:ubiquitin protein ligase activity"/>
    <property type="evidence" value="ECO:0007669"/>
    <property type="project" value="UniProtKB-EC"/>
</dbReference>
<feature type="compositionally biased region" description="Basic and acidic residues" evidence="21">
    <location>
        <begin position="358"/>
        <end position="368"/>
    </location>
</feature>
<dbReference type="PROSITE" id="PS00518">
    <property type="entry name" value="ZF_RING_1"/>
    <property type="match status" value="1"/>
</dbReference>
<dbReference type="SMART" id="SM00734">
    <property type="entry name" value="ZnF_Rad18"/>
    <property type="match status" value="1"/>
</dbReference>
<feature type="domain" description="UBZ4-type" evidence="24">
    <location>
        <begin position="168"/>
        <end position="196"/>
    </location>
</feature>
<evidence type="ECO:0000256" key="1">
    <source>
        <dbReference type="ARBA" id="ARBA00000900"/>
    </source>
</evidence>
<dbReference type="InterPro" id="IPR006642">
    <property type="entry name" value="Rad18_UBZ4"/>
</dbReference>
<evidence type="ECO:0000256" key="3">
    <source>
        <dbReference type="ARBA" id="ARBA00004906"/>
    </source>
</evidence>
<dbReference type="Gene3D" id="3.30.40.10">
    <property type="entry name" value="Zinc/RING finger domain, C3HC4 (zinc finger)"/>
    <property type="match status" value="1"/>
</dbReference>
<dbReference type="GO" id="GO:0006513">
    <property type="term" value="P:protein monoubiquitination"/>
    <property type="evidence" value="ECO:0007669"/>
    <property type="project" value="InterPro"/>
</dbReference>
<comment type="caution">
    <text evidence="25">The sequence shown here is derived from an EMBL/GenBank/DDBJ whole genome shotgun (WGS) entry which is preliminary data.</text>
</comment>
<evidence type="ECO:0000256" key="8">
    <source>
        <dbReference type="ARBA" id="ARBA00022723"/>
    </source>
</evidence>
<evidence type="ECO:0000256" key="4">
    <source>
        <dbReference type="ARBA" id="ARBA00009506"/>
    </source>
</evidence>
<evidence type="ECO:0000256" key="5">
    <source>
        <dbReference type="ARBA" id="ARBA00012483"/>
    </source>
</evidence>
<comment type="catalytic activity">
    <reaction evidence="1">
        <text>S-ubiquitinyl-[E2 ubiquitin-conjugating enzyme]-L-cysteine + [acceptor protein]-L-lysine = [E2 ubiquitin-conjugating enzyme]-L-cysteine + N(6)-ubiquitinyl-[acceptor protein]-L-lysine.</text>
        <dbReference type="EC" id="2.3.2.27"/>
    </reaction>
</comment>
<dbReference type="PROSITE" id="PS51908">
    <property type="entry name" value="ZF_UBZ4"/>
    <property type="match status" value="1"/>
</dbReference>
<evidence type="ECO:0000256" key="10">
    <source>
        <dbReference type="ARBA" id="ARBA00022771"/>
    </source>
</evidence>
<evidence type="ECO:0000256" key="11">
    <source>
        <dbReference type="ARBA" id="ARBA00022786"/>
    </source>
</evidence>
<feature type="domain" description="RING-type" evidence="22">
    <location>
        <begin position="28"/>
        <end position="66"/>
    </location>
</feature>
<feature type="region of interest" description="Disordered" evidence="21">
    <location>
        <begin position="222"/>
        <end position="249"/>
    </location>
</feature>
<evidence type="ECO:0000256" key="12">
    <source>
        <dbReference type="ARBA" id="ARBA00022833"/>
    </source>
</evidence>
<dbReference type="InterPro" id="IPR039577">
    <property type="entry name" value="Rad18"/>
</dbReference>
<dbReference type="Gene3D" id="3.30.160.60">
    <property type="entry name" value="Classic Zinc Finger"/>
    <property type="match status" value="1"/>
</dbReference>
<dbReference type="SMART" id="SM00513">
    <property type="entry name" value="SAP"/>
    <property type="match status" value="1"/>
</dbReference>
<feature type="compositionally biased region" description="Low complexity" evidence="21">
    <location>
        <begin position="153"/>
        <end position="168"/>
    </location>
</feature>
<dbReference type="FunFam" id="3.30.40.10:FF:000172">
    <property type="entry name" value="E3 ubiquitin-protein ligase RAD18"/>
    <property type="match status" value="1"/>
</dbReference>
<feature type="domain" description="SAP" evidence="23">
    <location>
        <begin position="255"/>
        <end position="289"/>
    </location>
</feature>
<dbReference type="InterPro" id="IPR003034">
    <property type="entry name" value="SAP_dom"/>
</dbReference>
<organism evidence="25 26">
    <name type="scientific">Cerrena zonata</name>
    <dbReference type="NCBI Taxonomy" id="2478898"/>
    <lineage>
        <taxon>Eukaryota</taxon>
        <taxon>Fungi</taxon>
        <taxon>Dikarya</taxon>
        <taxon>Basidiomycota</taxon>
        <taxon>Agaricomycotina</taxon>
        <taxon>Agaricomycetes</taxon>
        <taxon>Polyporales</taxon>
        <taxon>Cerrenaceae</taxon>
        <taxon>Cerrena</taxon>
    </lineage>
</organism>
<evidence type="ECO:0000256" key="15">
    <source>
        <dbReference type="ARBA" id="ARBA00023242"/>
    </source>
</evidence>
<accession>A0AAW0GG64</accession>
<dbReference type="PANTHER" id="PTHR14134:SF2">
    <property type="entry name" value="E3 UBIQUITIN-PROTEIN LIGASE RAD18"/>
    <property type="match status" value="1"/>
</dbReference>
<evidence type="ECO:0000256" key="14">
    <source>
        <dbReference type="ARBA" id="ARBA00023204"/>
    </source>
</evidence>
<dbReference type="GO" id="GO:0008270">
    <property type="term" value="F:zinc ion binding"/>
    <property type="evidence" value="ECO:0007669"/>
    <property type="project" value="UniProtKB-KW"/>
</dbReference>
<keyword evidence="12" id="KW-0862">Zinc</keyword>
<feature type="region of interest" description="Disordered" evidence="21">
    <location>
        <begin position="117"/>
        <end position="171"/>
    </location>
</feature>
<evidence type="ECO:0000256" key="7">
    <source>
        <dbReference type="ARBA" id="ARBA00022679"/>
    </source>
</evidence>
<feature type="region of interest" description="Disordered" evidence="21">
    <location>
        <begin position="345"/>
        <end position="409"/>
    </location>
</feature>
<keyword evidence="15" id="KW-0539">Nucleus</keyword>
<protein>
    <recommendedName>
        <fullName evidence="6">Postreplication repair E3 ubiquitin-protein ligase RAD18</fullName>
        <ecNumber evidence="5">2.3.2.27</ecNumber>
    </recommendedName>
    <alternativeName>
        <fullName evidence="17">Postreplication repair E3 ubiquitin-protein ligase rad18</fullName>
    </alternativeName>
    <alternativeName>
        <fullName evidence="16 18">RING-type E3 ubiquitin transferase RAD18</fullName>
    </alternativeName>
</protein>
<dbReference type="GO" id="GO:0097505">
    <property type="term" value="C:Rad6-Rad18 complex"/>
    <property type="evidence" value="ECO:0007669"/>
    <property type="project" value="TreeGrafter"/>
</dbReference>